<protein>
    <submittedName>
        <fullName evidence="4">Cell surface protein SprA</fullName>
    </submittedName>
</protein>
<feature type="domain" description="Gliding motility protein SprA N-terminal" evidence="3">
    <location>
        <begin position="1134"/>
        <end position="1641"/>
    </location>
</feature>
<name>A0AAC9PV99_9FLAO</name>
<accession>A0AAC9PV99</accession>
<evidence type="ECO:0000313" key="5">
    <source>
        <dbReference type="Proteomes" id="UP000187506"/>
    </source>
</evidence>
<feature type="region of interest" description="Disordered" evidence="1">
    <location>
        <begin position="1943"/>
        <end position="1971"/>
    </location>
</feature>
<feature type="compositionally biased region" description="Basic and acidic residues" evidence="1">
    <location>
        <begin position="1958"/>
        <end position="1970"/>
    </location>
</feature>
<evidence type="ECO:0000259" key="3">
    <source>
        <dbReference type="Pfam" id="PF14349"/>
    </source>
</evidence>
<dbReference type="EMBL" id="CP019352">
    <property type="protein sequence ID" value="APX99331.1"/>
    <property type="molecule type" value="Genomic_DNA"/>
</dbReference>
<dbReference type="Proteomes" id="UP000187506">
    <property type="component" value="Chromosome"/>
</dbReference>
<feature type="region of interest" description="Disordered" evidence="1">
    <location>
        <begin position="1164"/>
        <end position="1189"/>
    </location>
</feature>
<keyword evidence="5" id="KW-1185">Reference proteome</keyword>
<dbReference type="RefSeq" id="WP_076731970.1">
    <property type="nucleotide sequence ID" value="NZ_CP019352.1"/>
</dbReference>
<proteinExistence type="predicted"/>
<feature type="compositionally biased region" description="Low complexity" evidence="1">
    <location>
        <begin position="1116"/>
        <end position="1133"/>
    </location>
</feature>
<feature type="compositionally biased region" description="Polar residues" evidence="1">
    <location>
        <begin position="1164"/>
        <end position="1182"/>
    </location>
</feature>
<feature type="signal peptide" evidence="2">
    <location>
        <begin position="1"/>
        <end position="30"/>
    </location>
</feature>
<dbReference type="InterPro" id="IPR026377">
    <property type="entry name" value="Cell_surface_SprA"/>
</dbReference>
<evidence type="ECO:0000256" key="2">
    <source>
        <dbReference type="SAM" id="SignalP"/>
    </source>
</evidence>
<dbReference type="Pfam" id="PF14349">
    <property type="entry name" value="SprA_N"/>
    <property type="match status" value="2"/>
</dbReference>
<gene>
    <name evidence="4" type="ORF">BWR22_03085</name>
</gene>
<reference evidence="4 5" key="1">
    <citation type="submission" date="2017-01" db="EMBL/GenBank/DDBJ databases">
        <title>Complete genome of Lacinutrix venerupis DOK2-8 isolated from seawater in Dokdo.</title>
        <authorList>
            <person name="Chi W.-J."/>
            <person name="Kim J.H."/>
        </authorList>
    </citation>
    <scope>NUCLEOTIDE SEQUENCE [LARGE SCALE GENOMIC DNA]</scope>
    <source>
        <strain evidence="4 5">DOK2-8</strain>
    </source>
</reference>
<feature type="chain" id="PRO_5042217544" evidence="2">
    <location>
        <begin position="31"/>
        <end position="2432"/>
    </location>
</feature>
<sequence>MNTTNLYFHKSIKHNLLLVITLLLSFSVFAQITPDPTVENDSVKTGFSFSNIEMPNPNSITSMYTYDPETDRYVYTESVGNFNINYPIILTPKEYQDLIFKENLKNYYQEKIDATDGKKDTSEEAKKNLLPEFYVNSGFFETIFGGNTIEVVPQGSLEMDLGVLFTKQDNPSFSPRNRSNFTFDFDQRISLSLLGKVGERLQVTANYDTEASFDFQQLVKLEYDPTFGGGEDSILQKLEIGNVSMPLNSSLISGAQSLFGVKTKLQFGKTSVTAVFSEQKSDTRSVVAQGGGTLDEFDFFIRDYDENRHFFLAQYFRNNYDKALANYPFINTNVQITRAEVWITNRSNRTENVRNIVALQDIGESEIIGNAGVVVTAGPGAFPDNANNRLDPTNIGGPGSQITNAIRDIATVQAGILIPGFNEGFDYAKLENTRKLVEGQEYTINTQLGYISLNQRLNNDEVLAVAFQYTVGGQVYQVGEFANDGIGATDVETNSNGDVTSVTNNNLILKLLKSSITSVSQPIWDLMMKNIYDTGAYQLSQEDFKLNIFYNESAPLNFITAAEGSGGFGTDFEGEPIDQTTLLRLFNLDRLNYNNDPQTNGDGFFDFVSGITVIPENGKIVFTKVEPFGRYLFDVLDNDGNPGNNVTDYEADTYTNLNQEKYVYDLLYKGTKTAALDEVEKNKFQLKGRYKSSGGDGIAIGGFNVPRGSVKVTAGGRVLVEGVDYTVNYQLGRVQILDEALKASNTPIQVTTENNSIFGQQTKRYTGLNVEHQFNENFLIGATYINLNERPITQKANYNSEPINNTILGFNGNYSTEVPFFTRLVNKLPNVDTDAPSNLSVRGEFAYLLPGAPKGTDLNGEATAYIDDFEGSQNGIDLKSAQSWFLSSRPLEINGTTAADAFSGIRNGYDRALLNWYTIDPIFYSGQRPSGIDDDDISNLYTSRVFVQELFPQQDIAQGQTTVLNTLDLTYYPTERGPYNFSDTNIEPDGNTISTPTNAWAGITRQLTSTDFEQSNVEYIEFWMQDPFQDNPTNPGGKLFFNLGSISEDVLKDGKKQYENGLPTDGNVSLLQSDITPWAIPQNQALIYAFDSTGGERTNQDVGYDGYDDLEEKNITDPTINPNNPTPIPSNISALPDPSADNYQYYLSAEGDILQRYKKYNNVQGNSPDTFSDTNRGSTTQPDVEDINRDNTMNTIDSYFEYELEITRQNLPLNSTNEITAANPIGEFIKDVKIRNRSLPNGETEQVRWYQFRVPVEGEHVVARNGITDLRSIRFARIYLNGFSEQTTFRFGTLDLVRSDWRRYQLALDGGATPSDFDDTEFTVGVVSTQENEGSYESPPGIVPERLNNNNTIIDQNEQSLVVNVCELKPKDARAVYKNISVDMRQYKRLRMFMHAEEGEIPGLLGDKDLIGFIRMGNDLTQNYYQIEVPLKVSTGTTSAALWPTENEINLPLELLEQIKSLGIANGTLANDNPTFYDVINGAPVEIPFSSQFDGYELGQTRLAIKGNPNFGDVRTLMVGVKNGSTIEQCGEVWFNELRLSDMDNEGGWAAIMSVDSNFADFANVSATGRMSTAGFGSVDQGPQERSREEVKQYDVVTNVNIGQLLPKKWGIQLPFNYGQGVELITPEYDQQYKDLKLQNRIDAAETTEEKDAIREQSEEYTKRRSINFIGVRKVRTGESKPRFYDVENLTFNHSYNKVEHRDFEIERSIDKQARTGASYAYNFEPKIFEPFKKNDSIFTNKYWKLLKDFNLNLLPASFTVNTDINRQFNRQRFRDVELGGNNIGLEELVRRNYNFDFQSTVNWNLTKSLSLNFAVANNNIVRNYFKDNIINGEQDPSRDVWDGYFDVGDANRRSQTLGINYEIPFNKFPALDFVSATYSYQGLYQWQKGSDLFGDLVADDGLTYDLGNSISNGNTHNINSTLDMRKFYKYLGIKKKRVVKNSNKVSRVSGATPPGTVKKEEAKKPEAKKSSGVGTEIANFGIGLLTSIKRIQANYSENNGTFLPGFLDTPGFISTSKPTFGYTLGSQSDIRDIAARNGWLTVFPDFNQQYTKNHTKQLDLSANLEPINDLKIDLVASRTYAENYTENYRIEDNQYISLTPNVFGNFNISTFTLPTAFGKSDDISSEAFDAFRENRLTIARRLAAQNGANVNDVDADGFPLGYGKTSQAVLLPAFLSAYTGQNAEKTKLGAFRNIPIPNWDIKYTGLMKFNWFKKRFKRLSLSHGYRSSYTINQFRTNLDFNGVDYSLPYASQPADDIDQAGNFKNAELYSNINLTELFSPLIKIDMEMKNSVIVGTEIRKDRLLSLSFDNNLMTEIQGNEYAIKLGYRFKDVRIKTKLAGPKKSIVSDLIMEANLSVRDNKTIVRYLDLENNQITNGQTIYGLKYNANYSFSKNLTGIFYFDYTFSEYAISTAFPQTTIRSGITLRYNFGN</sequence>
<dbReference type="KEGG" id="lvn:BWR22_03085"/>
<feature type="domain" description="Gliding motility protein SprA N-terminal" evidence="3">
    <location>
        <begin position="60"/>
        <end position="450"/>
    </location>
</feature>
<evidence type="ECO:0000313" key="4">
    <source>
        <dbReference type="EMBL" id="APX99331.1"/>
    </source>
</evidence>
<feature type="region of interest" description="Disordered" evidence="1">
    <location>
        <begin position="1115"/>
        <end position="1135"/>
    </location>
</feature>
<keyword evidence="2" id="KW-0732">Signal</keyword>
<organism evidence="4 5">
    <name type="scientific">Lacinutrix venerupis</name>
    <dbReference type="NCBI Taxonomy" id="1486034"/>
    <lineage>
        <taxon>Bacteria</taxon>
        <taxon>Pseudomonadati</taxon>
        <taxon>Bacteroidota</taxon>
        <taxon>Flavobacteriia</taxon>
        <taxon>Flavobacteriales</taxon>
        <taxon>Flavobacteriaceae</taxon>
        <taxon>Lacinutrix</taxon>
    </lineage>
</organism>
<evidence type="ECO:0000256" key="1">
    <source>
        <dbReference type="SAM" id="MobiDB-lite"/>
    </source>
</evidence>
<dbReference type="NCBIfam" id="TIGR04189">
    <property type="entry name" value="surface_SprA"/>
    <property type="match status" value="1"/>
</dbReference>
<dbReference type="InterPro" id="IPR025684">
    <property type="entry name" value="SprA_N_dom"/>
</dbReference>